<proteinExistence type="predicted"/>
<dbReference type="InterPro" id="IPR027379">
    <property type="entry name" value="CLS_N"/>
</dbReference>
<dbReference type="RefSeq" id="WP_091549837.1">
    <property type="nucleotide sequence ID" value="NZ_FNPH01000001.1"/>
</dbReference>
<evidence type="ECO:0000256" key="7">
    <source>
        <dbReference type="SAM" id="Phobius"/>
    </source>
</evidence>
<evidence type="ECO:0000256" key="2">
    <source>
        <dbReference type="ARBA" id="ARBA00022475"/>
    </source>
</evidence>
<evidence type="ECO:0000256" key="6">
    <source>
        <dbReference type="SAM" id="MobiDB-lite"/>
    </source>
</evidence>
<evidence type="ECO:0000313" key="10">
    <source>
        <dbReference type="Proteomes" id="UP000242415"/>
    </source>
</evidence>
<evidence type="ECO:0000256" key="1">
    <source>
        <dbReference type="ARBA" id="ARBA00004651"/>
    </source>
</evidence>
<dbReference type="OrthoDB" id="3298527at2"/>
<dbReference type="AlphaFoldDB" id="A0A1H3FH21"/>
<comment type="subcellular location">
    <subcellularLocation>
        <location evidence="1">Cell membrane</location>
        <topology evidence="1">Multi-pass membrane protein</topology>
    </subcellularLocation>
</comment>
<name>A0A1H3FH21_9ACTN</name>
<dbReference type="Proteomes" id="UP000242415">
    <property type="component" value="Unassembled WGS sequence"/>
</dbReference>
<keyword evidence="2" id="KW-1003">Cell membrane</keyword>
<dbReference type="PROSITE" id="PS51257">
    <property type="entry name" value="PROKAR_LIPOPROTEIN"/>
    <property type="match status" value="1"/>
</dbReference>
<organism evidence="9 10">
    <name type="scientific">Micromonospora pattaloongensis</name>
    <dbReference type="NCBI Taxonomy" id="405436"/>
    <lineage>
        <taxon>Bacteria</taxon>
        <taxon>Bacillati</taxon>
        <taxon>Actinomycetota</taxon>
        <taxon>Actinomycetes</taxon>
        <taxon>Micromonosporales</taxon>
        <taxon>Micromonosporaceae</taxon>
        <taxon>Micromonospora</taxon>
    </lineage>
</organism>
<evidence type="ECO:0000256" key="4">
    <source>
        <dbReference type="ARBA" id="ARBA00022989"/>
    </source>
</evidence>
<feature type="region of interest" description="Disordered" evidence="6">
    <location>
        <begin position="73"/>
        <end position="106"/>
    </location>
</feature>
<protein>
    <submittedName>
        <fullName evidence="9">Phospholipase_D-nuclease N-terminal</fullName>
    </submittedName>
</protein>
<keyword evidence="10" id="KW-1185">Reference proteome</keyword>
<sequence length="143" mass="16257">MARLYLLLFVAQIVLAAIALIGCLSAEEGEIRALPRIAWVLIILFFPLLGSIAWFVAGRPVAAAGKPGAWRVGGAFPEHQRPRPLAPDDDPEFLRSVDAQRSTQDRELFDRWEEDLRRREEELRRRDTDDPPQEERRPDASDA</sequence>
<evidence type="ECO:0000256" key="3">
    <source>
        <dbReference type="ARBA" id="ARBA00022692"/>
    </source>
</evidence>
<keyword evidence="3 7" id="KW-0812">Transmembrane</keyword>
<dbReference type="Pfam" id="PF13396">
    <property type="entry name" value="PLDc_N"/>
    <property type="match status" value="1"/>
</dbReference>
<dbReference type="GO" id="GO:0005886">
    <property type="term" value="C:plasma membrane"/>
    <property type="evidence" value="ECO:0007669"/>
    <property type="project" value="UniProtKB-SubCell"/>
</dbReference>
<feature type="transmembrane region" description="Helical" evidence="7">
    <location>
        <begin position="36"/>
        <end position="57"/>
    </location>
</feature>
<evidence type="ECO:0000313" key="9">
    <source>
        <dbReference type="EMBL" id="SDX90266.1"/>
    </source>
</evidence>
<reference evidence="10" key="1">
    <citation type="submission" date="2016-10" db="EMBL/GenBank/DDBJ databases">
        <authorList>
            <person name="Varghese N."/>
            <person name="Submissions S."/>
        </authorList>
    </citation>
    <scope>NUCLEOTIDE SEQUENCE [LARGE SCALE GENOMIC DNA]</scope>
    <source>
        <strain evidence="10">DSM 45245</strain>
    </source>
</reference>
<keyword evidence="4 7" id="KW-1133">Transmembrane helix</keyword>
<feature type="region of interest" description="Disordered" evidence="6">
    <location>
        <begin position="120"/>
        <end position="143"/>
    </location>
</feature>
<keyword evidence="5 7" id="KW-0472">Membrane</keyword>
<dbReference type="EMBL" id="FNPH01000001">
    <property type="protein sequence ID" value="SDX90266.1"/>
    <property type="molecule type" value="Genomic_DNA"/>
</dbReference>
<gene>
    <name evidence="9" type="ORF">SAMN05444365_1016</name>
</gene>
<evidence type="ECO:0000256" key="5">
    <source>
        <dbReference type="ARBA" id="ARBA00023136"/>
    </source>
</evidence>
<dbReference type="STRING" id="405436.SAMN05444365_1016"/>
<accession>A0A1H3FH21</accession>
<feature type="domain" description="Cardiolipin synthase N-terminal" evidence="8">
    <location>
        <begin position="14"/>
        <end position="59"/>
    </location>
</feature>
<evidence type="ECO:0000259" key="8">
    <source>
        <dbReference type="Pfam" id="PF13396"/>
    </source>
</evidence>